<comment type="caution">
    <text evidence="3">The sequence shown here is derived from an EMBL/GenBank/DDBJ whole genome shotgun (WGS) entry which is preliminary data.</text>
</comment>
<gene>
    <name evidence="3" type="ORF">JYU34_015970</name>
</gene>
<keyword evidence="2" id="KW-0812">Transmembrane</keyword>
<evidence type="ECO:0000256" key="1">
    <source>
        <dbReference type="SAM" id="MobiDB-lite"/>
    </source>
</evidence>
<name>A0ABQ7Q5D9_PLUXY</name>
<dbReference type="EMBL" id="JAHIBW010000021">
    <property type="protein sequence ID" value="KAG7300369.1"/>
    <property type="molecule type" value="Genomic_DNA"/>
</dbReference>
<protein>
    <recommendedName>
        <fullName evidence="5">Transmembrane protein</fullName>
    </recommendedName>
</protein>
<organism evidence="3 4">
    <name type="scientific">Plutella xylostella</name>
    <name type="common">Diamondback moth</name>
    <name type="synonym">Plutella maculipennis</name>
    <dbReference type="NCBI Taxonomy" id="51655"/>
    <lineage>
        <taxon>Eukaryota</taxon>
        <taxon>Metazoa</taxon>
        <taxon>Ecdysozoa</taxon>
        <taxon>Arthropoda</taxon>
        <taxon>Hexapoda</taxon>
        <taxon>Insecta</taxon>
        <taxon>Pterygota</taxon>
        <taxon>Neoptera</taxon>
        <taxon>Endopterygota</taxon>
        <taxon>Lepidoptera</taxon>
        <taxon>Glossata</taxon>
        <taxon>Ditrysia</taxon>
        <taxon>Yponomeutoidea</taxon>
        <taxon>Plutellidae</taxon>
        <taxon>Plutella</taxon>
    </lineage>
</organism>
<feature type="transmembrane region" description="Helical" evidence="2">
    <location>
        <begin position="43"/>
        <end position="63"/>
    </location>
</feature>
<keyword evidence="4" id="KW-1185">Reference proteome</keyword>
<evidence type="ECO:0000313" key="4">
    <source>
        <dbReference type="Proteomes" id="UP000823941"/>
    </source>
</evidence>
<reference evidence="3 4" key="1">
    <citation type="submission" date="2021-06" db="EMBL/GenBank/DDBJ databases">
        <title>A haploid diamondback moth (Plutella xylostella L.) genome assembly resolves 31 chromosomes and identifies a diamide resistance mutation.</title>
        <authorList>
            <person name="Ward C.M."/>
            <person name="Perry K.D."/>
            <person name="Baker G."/>
            <person name="Powis K."/>
            <person name="Heckel D.G."/>
            <person name="Baxter S.W."/>
        </authorList>
    </citation>
    <scope>NUCLEOTIDE SEQUENCE [LARGE SCALE GENOMIC DNA]</scope>
    <source>
        <strain evidence="3 4">LV</strain>
        <tissue evidence="3">Single pupa</tissue>
    </source>
</reference>
<feature type="region of interest" description="Disordered" evidence="1">
    <location>
        <begin position="1"/>
        <end position="22"/>
    </location>
</feature>
<evidence type="ECO:0008006" key="5">
    <source>
        <dbReference type="Google" id="ProtNLM"/>
    </source>
</evidence>
<keyword evidence="2" id="KW-0472">Membrane</keyword>
<sequence length="130" mass="14447">MLQHSSTQHQIFNQSSPCSAQAPRGRPCVAALPSFSRAFNAVIFGRVCTVIGVIALSVTLVFGSRCSNLKYTQGGSLHFFVIKKVSAVRLIIILFDNVKLNSCFIISLSKTNVSQWHVIKMYLKFTLWPI</sequence>
<dbReference type="Proteomes" id="UP000823941">
    <property type="component" value="Chromosome 21"/>
</dbReference>
<accession>A0ABQ7Q5D9</accession>
<feature type="compositionally biased region" description="Polar residues" evidence="1">
    <location>
        <begin position="1"/>
        <end position="19"/>
    </location>
</feature>
<proteinExistence type="predicted"/>
<evidence type="ECO:0000256" key="2">
    <source>
        <dbReference type="SAM" id="Phobius"/>
    </source>
</evidence>
<keyword evidence="2" id="KW-1133">Transmembrane helix</keyword>
<evidence type="ECO:0000313" key="3">
    <source>
        <dbReference type="EMBL" id="KAG7300369.1"/>
    </source>
</evidence>